<dbReference type="AlphaFoldDB" id="A0ABD5Y4M5"/>
<evidence type="ECO:0000313" key="1">
    <source>
        <dbReference type="EMBL" id="MFC7142343.1"/>
    </source>
</evidence>
<gene>
    <name evidence="1" type="ORF">ACFQMA_21200</name>
</gene>
<protein>
    <submittedName>
        <fullName evidence="1">Uncharacterized protein</fullName>
    </submittedName>
</protein>
<reference evidence="1 2" key="1">
    <citation type="journal article" date="2019" name="Int. J. Syst. Evol. Microbiol.">
        <title>The Global Catalogue of Microorganisms (GCM) 10K type strain sequencing project: providing services to taxonomists for standard genome sequencing and annotation.</title>
        <authorList>
            <consortium name="The Broad Institute Genomics Platform"/>
            <consortium name="The Broad Institute Genome Sequencing Center for Infectious Disease"/>
            <person name="Wu L."/>
            <person name="Ma J."/>
        </authorList>
    </citation>
    <scope>NUCLEOTIDE SEQUENCE [LARGE SCALE GENOMIC DNA]</scope>
    <source>
        <strain evidence="1 2">XZYJT29</strain>
    </source>
</reference>
<proteinExistence type="predicted"/>
<dbReference type="Proteomes" id="UP001596432">
    <property type="component" value="Unassembled WGS sequence"/>
</dbReference>
<accession>A0ABD5Y4M5</accession>
<dbReference type="RefSeq" id="WP_382261822.1">
    <property type="nucleotide sequence ID" value="NZ_JBHTAS010000001.1"/>
</dbReference>
<evidence type="ECO:0000313" key="2">
    <source>
        <dbReference type="Proteomes" id="UP001596432"/>
    </source>
</evidence>
<comment type="caution">
    <text evidence="1">The sequence shown here is derived from an EMBL/GenBank/DDBJ whole genome shotgun (WGS) entry which is preliminary data.</text>
</comment>
<keyword evidence="2" id="KW-1185">Reference proteome</keyword>
<organism evidence="1 2">
    <name type="scientific">Halosimplex aquaticum</name>
    <dbReference type="NCBI Taxonomy" id="3026162"/>
    <lineage>
        <taxon>Archaea</taxon>
        <taxon>Methanobacteriati</taxon>
        <taxon>Methanobacteriota</taxon>
        <taxon>Stenosarchaea group</taxon>
        <taxon>Halobacteria</taxon>
        <taxon>Halobacteriales</taxon>
        <taxon>Haloarculaceae</taxon>
        <taxon>Halosimplex</taxon>
    </lineage>
</organism>
<sequence length="132" mass="14513">MTTPRYDMSGLGEGNASVDRIDAPASATIEREYQSETYYLNVPDARIHVTSISGKPTVAYGIEIPEFGYSRSTTHFLSDGQTGWVELSLLSDAISRDVSPPEEYEARLSIVMRTGDGKLMLYNESIAVEVAK</sequence>
<name>A0ABD5Y4M5_9EURY</name>
<dbReference type="EMBL" id="JBHTAS010000001">
    <property type="protein sequence ID" value="MFC7142343.1"/>
    <property type="molecule type" value="Genomic_DNA"/>
</dbReference>